<gene>
    <name evidence="1" type="ORF">HPBE_LOCUS13732</name>
</gene>
<evidence type="ECO:0000313" key="2">
    <source>
        <dbReference type="Proteomes" id="UP000050761"/>
    </source>
</evidence>
<dbReference type="AlphaFoldDB" id="A0A183FYJ8"/>
<protein>
    <submittedName>
        <fullName evidence="3">Transposase</fullName>
    </submittedName>
</protein>
<dbReference type="EMBL" id="UZAH01028047">
    <property type="protein sequence ID" value="VDO97210.1"/>
    <property type="molecule type" value="Genomic_DNA"/>
</dbReference>
<proteinExistence type="predicted"/>
<reference evidence="3" key="2">
    <citation type="submission" date="2019-09" db="UniProtKB">
        <authorList>
            <consortium name="WormBaseParasite"/>
        </authorList>
    </citation>
    <scope>IDENTIFICATION</scope>
</reference>
<name>A0A183FYJ8_HELPZ</name>
<dbReference type="WBParaSite" id="HPBE_0001373101-mRNA-1">
    <property type="protein sequence ID" value="HPBE_0001373101-mRNA-1"/>
    <property type="gene ID" value="HPBE_0001373101"/>
</dbReference>
<evidence type="ECO:0000313" key="3">
    <source>
        <dbReference type="WBParaSite" id="HPBE_0001373101-mRNA-1"/>
    </source>
</evidence>
<accession>A0A183FYJ8</accession>
<organism evidence="2 3">
    <name type="scientific">Heligmosomoides polygyrus</name>
    <name type="common">Parasitic roundworm</name>
    <dbReference type="NCBI Taxonomy" id="6339"/>
    <lineage>
        <taxon>Eukaryota</taxon>
        <taxon>Metazoa</taxon>
        <taxon>Ecdysozoa</taxon>
        <taxon>Nematoda</taxon>
        <taxon>Chromadorea</taxon>
        <taxon>Rhabditida</taxon>
        <taxon>Rhabditina</taxon>
        <taxon>Rhabditomorpha</taxon>
        <taxon>Strongyloidea</taxon>
        <taxon>Heligmosomidae</taxon>
        <taxon>Heligmosomoides</taxon>
    </lineage>
</organism>
<dbReference type="Proteomes" id="UP000050761">
    <property type="component" value="Unassembled WGS sequence"/>
</dbReference>
<reference evidence="1 2" key="1">
    <citation type="submission" date="2018-11" db="EMBL/GenBank/DDBJ databases">
        <authorList>
            <consortium name="Pathogen Informatics"/>
        </authorList>
    </citation>
    <scope>NUCLEOTIDE SEQUENCE [LARGE SCALE GENOMIC DNA]</scope>
</reference>
<evidence type="ECO:0000313" key="1">
    <source>
        <dbReference type="EMBL" id="VDO97210.1"/>
    </source>
</evidence>
<accession>A0A3P7ZC01</accession>
<keyword evidence="2" id="KW-1185">Reference proteome</keyword>
<sequence length="122" mass="13508">MNTVAQRGQRGVEGTMLGVIRFTQVGEGFRSSELCRRSKIRVAVAWAKSSKIRWAGNVMRFADTRPTNTFVGLFRESPEQRCGALRVPRARRIHWTTLAHDRDECSGDAAGARSSKSTINGG</sequence>